<comment type="similarity">
    <text evidence="2 8">Belongs to the type IA topoisomerase family.</text>
</comment>
<dbReference type="InterPro" id="IPR013824">
    <property type="entry name" value="Topo_IA_cen_sub1"/>
</dbReference>
<dbReference type="NCBIfam" id="TIGR01051">
    <property type="entry name" value="topA_bact"/>
    <property type="match status" value="1"/>
</dbReference>
<dbReference type="InterPro" id="IPR006171">
    <property type="entry name" value="TOPRIM_dom"/>
</dbReference>
<dbReference type="GO" id="GO:0046872">
    <property type="term" value="F:metal ion binding"/>
    <property type="evidence" value="ECO:0007669"/>
    <property type="project" value="UniProtKB-KW"/>
</dbReference>
<evidence type="ECO:0000256" key="5">
    <source>
        <dbReference type="ARBA" id="ARBA00023029"/>
    </source>
</evidence>
<feature type="region of interest" description="Interaction with DNA" evidence="8">
    <location>
        <begin position="175"/>
        <end position="180"/>
    </location>
</feature>
<dbReference type="Pfam" id="PF01751">
    <property type="entry name" value="Toprim"/>
    <property type="match status" value="1"/>
</dbReference>
<evidence type="ECO:0000256" key="1">
    <source>
        <dbReference type="ARBA" id="ARBA00000213"/>
    </source>
</evidence>
<dbReference type="PRINTS" id="PR00417">
    <property type="entry name" value="PRTPISMRASEI"/>
</dbReference>
<dbReference type="InterPro" id="IPR013826">
    <property type="entry name" value="Topo_IA_cen_sub3"/>
</dbReference>
<evidence type="ECO:0000256" key="3">
    <source>
        <dbReference type="ARBA" id="ARBA00022723"/>
    </source>
</evidence>
<organism evidence="12 13">
    <name type="scientific">Phormidesmis priestleyi Ana</name>
    <dbReference type="NCBI Taxonomy" id="1666911"/>
    <lineage>
        <taxon>Bacteria</taxon>
        <taxon>Bacillati</taxon>
        <taxon>Cyanobacteriota</taxon>
        <taxon>Cyanophyceae</taxon>
        <taxon>Leptolyngbyales</taxon>
        <taxon>Leptolyngbyaceae</taxon>
        <taxon>Phormidesmis</taxon>
    </lineage>
</organism>
<evidence type="ECO:0000256" key="6">
    <source>
        <dbReference type="ARBA" id="ARBA00023125"/>
    </source>
</evidence>
<dbReference type="InterPro" id="IPR013497">
    <property type="entry name" value="Topo_IA_cen"/>
</dbReference>
<dbReference type="InterPro" id="IPR003601">
    <property type="entry name" value="Topo_IA_2"/>
</dbReference>
<dbReference type="Gene3D" id="1.10.290.10">
    <property type="entry name" value="Topoisomerase I, domain 4"/>
    <property type="match status" value="1"/>
</dbReference>
<dbReference type="EMBL" id="LJZR01000002">
    <property type="protein sequence ID" value="KPQ37272.1"/>
    <property type="molecule type" value="Genomic_DNA"/>
</dbReference>
<dbReference type="CDD" id="cd00186">
    <property type="entry name" value="TOP1Ac"/>
    <property type="match status" value="1"/>
</dbReference>
<dbReference type="InterPro" id="IPR025589">
    <property type="entry name" value="Toprim_C_rpt"/>
</dbReference>
<dbReference type="Gene3D" id="2.70.20.10">
    <property type="entry name" value="Topoisomerase I, domain 3"/>
    <property type="match status" value="1"/>
</dbReference>
<dbReference type="Pfam" id="PF13368">
    <property type="entry name" value="Toprim_C_rpt"/>
    <property type="match status" value="4"/>
</dbReference>
<feature type="compositionally biased region" description="Basic residues" evidence="9">
    <location>
        <begin position="878"/>
        <end position="889"/>
    </location>
</feature>
<feature type="site" description="Interaction with DNA" evidence="8">
    <location>
        <position position="326"/>
    </location>
</feature>
<dbReference type="InterPro" id="IPR034149">
    <property type="entry name" value="TOPRIM_TopoI"/>
</dbReference>
<dbReference type="InterPro" id="IPR013825">
    <property type="entry name" value="Topo_IA_cen_sub2"/>
</dbReference>
<dbReference type="EC" id="5.6.2.1" evidence="8"/>
<dbReference type="PANTHER" id="PTHR42785">
    <property type="entry name" value="DNA TOPOISOMERASE, TYPE IA, CORE"/>
    <property type="match status" value="1"/>
</dbReference>
<feature type="domain" description="Toprim" evidence="10">
    <location>
        <begin position="2"/>
        <end position="126"/>
    </location>
</feature>
<dbReference type="Pfam" id="PF01131">
    <property type="entry name" value="Topoisom_bac"/>
    <property type="match status" value="1"/>
</dbReference>
<dbReference type="Gene3D" id="1.10.460.10">
    <property type="entry name" value="Topoisomerase I, domain 2"/>
    <property type="match status" value="1"/>
</dbReference>
<feature type="compositionally biased region" description="Low complexity" evidence="9">
    <location>
        <begin position="909"/>
        <end position="956"/>
    </location>
</feature>
<dbReference type="SMART" id="SM00436">
    <property type="entry name" value="TOP1Bc"/>
    <property type="match status" value="1"/>
</dbReference>
<feature type="domain" description="Topo IA-type catalytic" evidence="11">
    <location>
        <begin position="141"/>
        <end position="587"/>
    </location>
</feature>
<name>A0A0P7Z2V6_9CYAN</name>
<dbReference type="PATRIC" id="fig|1666911.3.peg.1679"/>
<keyword evidence="6 8" id="KW-0238">DNA-binding</keyword>
<feature type="compositionally biased region" description="Basic and acidic residues" evidence="9">
    <location>
        <begin position="866"/>
        <end position="877"/>
    </location>
</feature>
<dbReference type="PANTHER" id="PTHR42785:SF1">
    <property type="entry name" value="DNA TOPOISOMERASE"/>
    <property type="match status" value="1"/>
</dbReference>
<feature type="site" description="Interaction with DNA" evidence="8">
    <location>
        <position position="519"/>
    </location>
</feature>
<feature type="site" description="Interaction with DNA" evidence="8">
    <location>
        <position position="167"/>
    </location>
</feature>
<keyword evidence="7 8" id="KW-0413">Isomerase</keyword>
<dbReference type="PROSITE" id="PS50880">
    <property type="entry name" value="TOPRIM"/>
    <property type="match status" value="1"/>
</dbReference>
<feature type="site" description="Interaction with DNA" evidence="8">
    <location>
        <position position="152"/>
    </location>
</feature>
<dbReference type="InterPro" id="IPR023406">
    <property type="entry name" value="Topo_IA_AS"/>
</dbReference>
<accession>A0A0P7Z2V6</accession>
<comment type="catalytic activity">
    <reaction evidence="1 8">
        <text>ATP-independent breakage of single-stranded DNA, followed by passage and rejoining.</text>
        <dbReference type="EC" id="5.6.2.1"/>
    </reaction>
</comment>
<dbReference type="InterPro" id="IPR005733">
    <property type="entry name" value="TopoI_bac-type"/>
</dbReference>
<keyword evidence="4" id="KW-0460">Magnesium</keyword>
<sequence length="956" mass="105673">MSTLVIVESPTKAKTIRNYLPKGYRVEASMGHIRDLPKSAKEIPTKVKKEKWAQIGVNTEADFEPLYVIPQDKKKVVKTLKDALKDADELVLATDEDREGESISWHLMEVLKPKVPTKRMVFHEITQEAIQEALSNCRTIDDKLVHAQETRRILDRLVGYTVSPLLWKKIAFGLSAGRVQSVSVRLLVERERARRAFRRGAYWDLKAALLKAAAKSQEPFDAKLVSVGGTRVANGSDFDESTGQVKPGRNVLLLNEEEARSLQSRLMSSAWTVSNVEERPNTRKPAPPFTTSTLQQEANRKLGLSARDTMRTAQGLYEKGFITYMRTDSTSLSKQAIAAARNCVEAKYGKDYLSDKPRQFSTKSKGAQEAHEAIRPSGEVFRTPQETPLKERELKLYDLIWKRTVATQMAEAKQTNVTIQIEADDATFKATGKRIDFPGFFRAYVEGSDNPDEALESQEVILPTLKQGDSLDCAGLDAIGHETQPPARYTEAALVKTLEKEGIGRPSTYATVISTIVARRYAELIGNSLVPTFTAFAVTELLEKHFPDLVDVHFTANMEQTLDEISTGSAEWLPYLKKFYSGSDGLASQVEQRQDNIDPTEARTVDLNDLEAKVRIGKYGAYVELEKAEETVRASIPDGVTPADLDDAQVEVLLKQKTEGPEVIGLHPETGEPMYILIGRFGPYVQLGEVTEENKKPKRTSLPKGVKAEDVDQDLAVALLSLPRLLGVHPETGNSIKANLGRFGPYVVHTKGKEDGKDDYRSIKGDDDMLTIELPRALEMLAQPKAGRGRKAATPIHEIGKHPVDEAPISVYDGPYGPYIKHDKVNVSVPEGKKPEEVTIEEAVALLKEKGGEVKKKTTKKSTAKKSSDKKSTEKKSSAKKSTAKKSKAKKEEIDIQDTDIQDIDTKETNATAAKPSSTAKRTSAKTTAKPASNNTKTTRTAAAQKTTKTSTTEKV</sequence>
<dbReference type="AlphaFoldDB" id="A0A0P7Z2V6"/>
<evidence type="ECO:0000256" key="4">
    <source>
        <dbReference type="ARBA" id="ARBA00022842"/>
    </source>
</evidence>
<keyword evidence="3" id="KW-0479">Metal-binding</keyword>
<feature type="site" description="Interaction with DNA" evidence="8">
    <location>
        <position position="32"/>
    </location>
</feature>
<dbReference type="GO" id="GO:0006265">
    <property type="term" value="P:DNA topological change"/>
    <property type="evidence" value="ECO:0007669"/>
    <property type="project" value="UniProtKB-UniRule"/>
</dbReference>
<evidence type="ECO:0000256" key="2">
    <source>
        <dbReference type="ARBA" id="ARBA00009446"/>
    </source>
</evidence>
<feature type="region of interest" description="Disordered" evidence="9">
    <location>
        <begin position="852"/>
        <end position="956"/>
    </location>
</feature>
<gene>
    <name evidence="12" type="primary">topA-2</name>
    <name evidence="8" type="synonym">topA</name>
    <name evidence="12" type="ORF">HLUCCA11_02230</name>
</gene>
<evidence type="ECO:0000259" key="10">
    <source>
        <dbReference type="PROSITE" id="PS50880"/>
    </source>
</evidence>
<dbReference type="Proteomes" id="UP000050465">
    <property type="component" value="Unassembled WGS sequence"/>
</dbReference>
<protein>
    <recommendedName>
        <fullName evidence="8">DNA topoisomerase 1</fullName>
        <ecNumber evidence="8">5.6.2.1</ecNumber>
    </recommendedName>
    <alternativeName>
        <fullName evidence="8">DNA topoisomerase I</fullName>
    </alternativeName>
</protein>
<evidence type="ECO:0000313" key="12">
    <source>
        <dbReference type="EMBL" id="KPQ37272.1"/>
    </source>
</evidence>
<evidence type="ECO:0000259" key="11">
    <source>
        <dbReference type="PROSITE" id="PS52039"/>
    </source>
</evidence>
<feature type="active site" description="O-(5'-phospho-DNA)-tyrosine intermediate" evidence="8">
    <location>
        <position position="324"/>
    </location>
</feature>
<comment type="caution">
    <text evidence="12">The sequence shown here is derived from an EMBL/GenBank/DDBJ whole genome shotgun (WGS) entry which is preliminary data.</text>
</comment>
<keyword evidence="5 8" id="KW-0799">Topoisomerase</keyword>
<feature type="region of interest" description="Disordered" evidence="9">
    <location>
        <begin position="357"/>
        <end position="386"/>
    </location>
</feature>
<feature type="site" description="Interaction with DNA" evidence="8">
    <location>
        <position position="151"/>
    </location>
</feature>
<evidence type="ECO:0000313" key="13">
    <source>
        <dbReference type="Proteomes" id="UP000050465"/>
    </source>
</evidence>
<dbReference type="Gene3D" id="3.40.50.140">
    <property type="match status" value="1"/>
</dbReference>
<proteinExistence type="inferred from homology"/>
<feature type="site" description="Interaction with DNA" evidence="8">
    <location>
        <position position="160"/>
    </location>
</feature>
<comment type="function">
    <text evidence="8">Releases the supercoiling and torsional tension of DNA, which is introduced during the DNA replication and transcription, by transiently cleaving and rejoining one strand of the DNA duplex. Introduces a single-strand break via transesterification at a target site in duplex DNA. The scissile phosphodiester is attacked by the catalytic tyrosine of the enzyme, resulting in the formation of a DNA-(5'-phosphotyrosyl)-enzyme intermediate and the expulsion of a 3'-OH DNA strand. The free DNA strand then undergoes passage around the unbroken strand, thus removing DNA supercoils. Finally, in the religation step, the DNA 3'-OH attacks the covalent intermediate to expel the active-site tyrosine and restore the DNA phosphodiester backbone.</text>
</comment>
<dbReference type="SUPFAM" id="SSF56712">
    <property type="entry name" value="Prokaryotic type I DNA topoisomerase"/>
    <property type="match status" value="1"/>
</dbReference>
<reference evidence="12 13" key="1">
    <citation type="submission" date="2015-09" db="EMBL/GenBank/DDBJ databases">
        <title>Identification and resolution of microdiversity through metagenomic sequencing of parallel consortia.</title>
        <authorList>
            <person name="Nelson W.C."/>
            <person name="Romine M.F."/>
            <person name="Lindemann S.R."/>
        </authorList>
    </citation>
    <scope>NUCLEOTIDE SEQUENCE [LARGE SCALE GENOMIC DNA]</scope>
    <source>
        <strain evidence="12">Ana</strain>
    </source>
</reference>
<dbReference type="InterPro" id="IPR003602">
    <property type="entry name" value="Topo_IA_DNA-bd_dom"/>
</dbReference>
<dbReference type="GO" id="GO:0003677">
    <property type="term" value="F:DNA binding"/>
    <property type="evidence" value="ECO:0007669"/>
    <property type="project" value="UniProtKB-KW"/>
</dbReference>
<comment type="subunit">
    <text evidence="8">Monomer.</text>
</comment>
<dbReference type="STRING" id="1666911.HLUCCA11_02230"/>
<evidence type="ECO:0000256" key="8">
    <source>
        <dbReference type="HAMAP-Rule" id="MF_00952"/>
    </source>
</evidence>
<dbReference type="SMART" id="SM00437">
    <property type="entry name" value="TOP1Ac"/>
    <property type="match status" value="1"/>
</dbReference>
<evidence type="ECO:0000256" key="7">
    <source>
        <dbReference type="ARBA" id="ARBA00023235"/>
    </source>
</evidence>
<dbReference type="InterPro" id="IPR028612">
    <property type="entry name" value="Topoisom_1_IA"/>
</dbReference>
<dbReference type="GO" id="GO:0003917">
    <property type="term" value="F:DNA topoisomerase type I (single strand cut, ATP-independent) activity"/>
    <property type="evidence" value="ECO:0007669"/>
    <property type="project" value="UniProtKB-UniRule"/>
</dbReference>
<evidence type="ECO:0000256" key="9">
    <source>
        <dbReference type="SAM" id="MobiDB-lite"/>
    </source>
</evidence>
<dbReference type="InterPro" id="IPR023405">
    <property type="entry name" value="Topo_IA_core_domain"/>
</dbReference>
<feature type="site" description="Interaction with DNA" evidence="8">
    <location>
        <position position="155"/>
    </location>
</feature>
<dbReference type="PROSITE" id="PS00396">
    <property type="entry name" value="TOPO_IA_1"/>
    <property type="match status" value="1"/>
</dbReference>
<dbReference type="CDD" id="cd03363">
    <property type="entry name" value="TOPRIM_TopoIA_TopoI"/>
    <property type="match status" value="1"/>
</dbReference>
<dbReference type="HAMAP" id="MF_00952">
    <property type="entry name" value="Topoisom_1_prok"/>
    <property type="match status" value="1"/>
</dbReference>
<dbReference type="InterPro" id="IPR000380">
    <property type="entry name" value="Topo_IA"/>
</dbReference>
<dbReference type="SMART" id="SM00493">
    <property type="entry name" value="TOPRIM"/>
    <property type="match status" value="1"/>
</dbReference>
<dbReference type="PROSITE" id="PS52039">
    <property type="entry name" value="TOPO_IA_2"/>
    <property type="match status" value="1"/>
</dbReference>
<feature type="region of interest" description="Disordered" evidence="9">
    <location>
        <begin position="273"/>
        <end position="295"/>
    </location>
</feature>